<evidence type="ECO:0000313" key="1">
    <source>
        <dbReference type="EMBL" id="SCZ87645.1"/>
    </source>
</evidence>
<keyword evidence="2" id="KW-1185">Reference proteome</keyword>
<name>A0A2X0L8F4_9BASI</name>
<accession>A0A2X0L8F4</accession>
<dbReference type="Proteomes" id="UP000249723">
    <property type="component" value="Unassembled WGS sequence"/>
</dbReference>
<reference evidence="2" key="1">
    <citation type="submission" date="2016-10" db="EMBL/GenBank/DDBJ databases">
        <authorList>
            <person name="Jeantristanb JTB J.-T."/>
            <person name="Ricardo R."/>
        </authorList>
    </citation>
    <scope>NUCLEOTIDE SEQUENCE [LARGE SCALE GENOMIC DNA]</scope>
</reference>
<dbReference type="EMBL" id="FMWP01000010">
    <property type="protein sequence ID" value="SCZ87645.1"/>
    <property type="molecule type" value="Genomic_DNA"/>
</dbReference>
<dbReference type="AlphaFoldDB" id="A0A2X0L8F4"/>
<gene>
    <name evidence="1" type="ORF">BZ3500_MVSOF-1268-A1-R1_CHR2-2G05111</name>
</gene>
<evidence type="ECO:0000313" key="2">
    <source>
        <dbReference type="Proteomes" id="UP000249723"/>
    </source>
</evidence>
<organism evidence="1 2">
    <name type="scientific">Microbotryum saponariae</name>
    <dbReference type="NCBI Taxonomy" id="289078"/>
    <lineage>
        <taxon>Eukaryota</taxon>
        <taxon>Fungi</taxon>
        <taxon>Dikarya</taxon>
        <taxon>Basidiomycota</taxon>
        <taxon>Pucciniomycotina</taxon>
        <taxon>Microbotryomycetes</taxon>
        <taxon>Microbotryales</taxon>
        <taxon>Microbotryaceae</taxon>
        <taxon>Microbotryum</taxon>
    </lineage>
</organism>
<protein>
    <submittedName>
        <fullName evidence="1">BZ3500_MvSof-1268-A1-R1_Chr2-2g05111 protein</fullName>
    </submittedName>
</protein>
<proteinExistence type="predicted"/>
<sequence length="127" mass="14342">MATDEVGAGAVGRSTLLLSQRVRVRFYPASDPQEPGVWRNISSIENRHVPPSHLGARQAGTGIHGCRPLHRQKFTLSRDYHAAWEHPHPTGTNRSKSSTRIHASAASLKVWSRRFETLLRYDAPRRR</sequence>